<gene>
    <name evidence="9" type="ORF">GCM10011358_23900</name>
</gene>
<name>A0ABQ1QRW9_9RHOB</name>
<evidence type="ECO:0000313" key="9">
    <source>
        <dbReference type="EMBL" id="GGD39182.1"/>
    </source>
</evidence>
<dbReference type="InterPro" id="IPR002781">
    <property type="entry name" value="TM_pro_TauE-like"/>
</dbReference>
<dbReference type="EMBL" id="BMGI01000004">
    <property type="protein sequence ID" value="GGD39182.1"/>
    <property type="molecule type" value="Genomic_DNA"/>
</dbReference>
<dbReference type="Pfam" id="PF01925">
    <property type="entry name" value="TauE"/>
    <property type="match status" value="1"/>
</dbReference>
<protein>
    <recommendedName>
        <fullName evidence="8">Probable membrane transporter protein</fullName>
    </recommendedName>
</protein>
<dbReference type="Proteomes" id="UP000617355">
    <property type="component" value="Unassembled WGS sequence"/>
</dbReference>
<feature type="transmembrane region" description="Helical" evidence="8">
    <location>
        <begin position="227"/>
        <end position="245"/>
    </location>
</feature>
<dbReference type="InterPro" id="IPR052017">
    <property type="entry name" value="TSUP"/>
</dbReference>
<evidence type="ECO:0000256" key="8">
    <source>
        <dbReference type="RuleBase" id="RU363041"/>
    </source>
</evidence>
<feature type="transmembrane region" description="Helical" evidence="8">
    <location>
        <begin position="44"/>
        <end position="63"/>
    </location>
</feature>
<feature type="transmembrane region" description="Helical" evidence="8">
    <location>
        <begin position="101"/>
        <end position="119"/>
    </location>
</feature>
<feature type="transmembrane region" description="Helical" evidence="8">
    <location>
        <begin position="75"/>
        <end position="95"/>
    </location>
</feature>
<dbReference type="RefSeq" id="WP_229738232.1">
    <property type="nucleotide sequence ID" value="NZ_BMGI01000004.1"/>
</dbReference>
<keyword evidence="6 8" id="KW-1133">Transmembrane helix</keyword>
<proteinExistence type="inferred from homology"/>
<feature type="transmembrane region" description="Helical" evidence="8">
    <location>
        <begin position="169"/>
        <end position="192"/>
    </location>
</feature>
<dbReference type="PANTHER" id="PTHR30269">
    <property type="entry name" value="TRANSMEMBRANE PROTEIN YFCA"/>
    <property type="match status" value="1"/>
</dbReference>
<evidence type="ECO:0000256" key="5">
    <source>
        <dbReference type="ARBA" id="ARBA00022692"/>
    </source>
</evidence>
<keyword evidence="7 8" id="KW-0472">Membrane</keyword>
<evidence type="ECO:0000256" key="4">
    <source>
        <dbReference type="ARBA" id="ARBA00022475"/>
    </source>
</evidence>
<evidence type="ECO:0000256" key="2">
    <source>
        <dbReference type="ARBA" id="ARBA00009142"/>
    </source>
</evidence>
<keyword evidence="5 8" id="KW-0812">Transmembrane</keyword>
<organism evidence="9 10">
    <name type="scientific">Sinisalibacter lacisalsi</name>
    <dbReference type="NCBI Taxonomy" id="1526570"/>
    <lineage>
        <taxon>Bacteria</taxon>
        <taxon>Pseudomonadati</taxon>
        <taxon>Pseudomonadota</taxon>
        <taxon>Alphaproteobacteria</taxon>
        <taxon>Rhodobacterales</taxon>
        <taxon>Roseobacteraceae</taxon>
        <taxon>Sinisalibacter</taxon>
    </lineage>
</organism>
<dbReference type="PANTHER" id="PTHR30269:SF32">
    <property type="entry name" value="MEMBRANE TRANSPORTER PROTEIN-RELATED"/>
    <property type="match status" value="1"/>
</dbReference>
<evidence type="ECO:0000256" key="6">
    <source>
        <dbReference type="ARBA" id="ARBA00022989"/>
    </source>
</evidence>
<accession>A0ABQ1QRW9</accession>
<evidence type="ECO:0000256" key="3">
    <source>
        <dbReference type="ARBA" id="ARBA00022448"/>
    </source>
</evidence>
<comment type="caution">
    <text evidence="9">The sequence shown here is derived from an EMBL/GenBank/DDBJ whole genome shotgun (WGS) entry which is preliminary data.</text>
</comment>
<keyword evidence="4 8" id="KW-1003">Cell membrane</keyword>
<comment type="similarity">
    <text evidence="2 8">Belongs to the 4-toluene sulfonate uptake permease (TSUP) (TC 2.A.102) family.</text>
</comment>
<reference evidence="10" key="1">
    <citation type="journal article" date="2019" name="Int. J. Syst. Evol. Microbiol.">
        <title>The Global Catalogue of Microorganisms (GCM) 10K type strain sequencing project: providing services to taxonomists for standard genome sequencing and annotation.</title>
        <authorList>
            <consortium name="The Broad Institute Genomics Platform"/>
            <consortium name="The Broad Institute Genome Sequencing Center for Infectious Disease"/>
            <person name="Wu L."/>
            <person name="Ma J."/>
        </authorList>
    </citation>
    <scope>NUCLEOTIDE SEQUENCE [LARGE SCALE GENOMIC DNA]</scope>
    <source>
        <strain evidence="10">CGMCC 1.12922</strain>
    </source>
</reference>
<comment type="subcellular location">
    <subcellularLocation>
        <location evidence="1 8">Cell membrane</location>
        <topology evidence="1 8">Multi-pass membrane protein</topology>
    </subcellularLocation>
</comment>
<evidence type="ECO:0000256" key="1">
    <source>
        <dbReference type="ARBA" id="ARBA00004651"/>
    </source>
</evidence>
<evidence type="ECO:0000313" key="10">
    <source>
        <dbReference type="Proteomes" id="UP000617355"/>
    </source>
</evidence>
<evidence type="ECO:0000256" key="7">
    <source>
        <dbReference type="ARBA" id="ARBA00023136"/>
    </source>
</evidence>
<sequence>MSPADLESLLVVAFGFAVGGLLKGATGAGAPLLAVPLLSLYFDVRFAVIIFSIPNLVPNLWQAWAYRRTALPRPFVLRFALAGMLGAGIGTWILATAPLEKLMLSVAAAVTLYIVFRLVRPHWRLDYAHGLRLAAPVGTLAGILQGASGVSAPVSLTFLNSLGLERSQFVPTVSMFFVGLGVVQIPMLIGYGMLTPRLALWSAAALVPLIAAMPLGARIGRHVSREVFDRIILALLAALAIKLVVEAL</sequence>
<feature type="transmembrane region" description="Helical" evidence="8">
    <location>
        <begin position="198"/>
        <end position="215"/>
    </location>
</feature>
<keyword evidence="10" id="KW-1185">Reference proteome</keyword>
<keyword evidence="3" id="KW-0813">Transport</keyword>